<evidence type="ECO:0000256" key="6">
    <source>
        <dbReference type="ARBA" id="ARBA00023186"/>
    </source>
</evidence>
<keyword evidence="8" id="KW-1185">Reference proteome</keyword>
<comment type="similarity">
    <text evidence="2">Belongs to the CsgC/AgfC family.</text>
</comment>
<comment type="subcellular location">
    <subcellularLocation>
        <location evidence="1">Periplasm</location>
    </subcellularLocation>
</comment>
<evidence type="ECO:0000256" key="2">
    <source>
        <dbReference type="ARBA" id="ARBA00006329"/>
    </source>
</evidence>
<comment type="caution">
    <text evidence="7">The sequence shown here is derived from an EMBL/GenBank/DDBJ whole genome shotgun (WGS) entry which is preliminary data.</text>
</comment>
<accession>A0ABT9AG04</accession>
<evidence type="ECO:0000256" key="5">
    <source>
        <dbReference type="ARBA" id="ARBA00022764"/>
    </source>
</evidence>
<keyword evidence="5" id="KW-0574">Periplasm</keyword>
<dbReference type="RefSeq" id="WP_305012579.1">
    <property type="nucleotide sequence ID" value="NZ_JAUQSX010000008.1"/>
</dbReference>
<sequence>MLQLLLFLMSGQNPAVPPCQARLELHQQEGMMTVTGHCRNLLSTASHYRYELLTIREGASGRSQNTQRGEFEVAPQQEISLSQTRVNVSAQDKYEIRLRVLDMAGHAVAQDSAFQNAAR</sequence>
<proteinExistence type="inferred from homology"/>
<dbReference type="InterPro" id="IPR047726">
    <property type="entry name" value="CsgH_dom"/>
</dbReference>
<keyword evidence="6" id="KW-0143">Chaperone</keyword>
<dbReference type="Gene3D" id="2.60.40.2420">
    <property type="match status" value="1"/>
</dbReference>
<gene>
    <name evidence="7" type="primary">csgH</name>
    <name evidence="7" type="ORF">Q5H92_16140</name>
</gene>
<evidence type="ECO:0000313" key="7">
    <source>
        <dbReference type="EMBL" id="MDO7847896.1"/>
    </source>
</evidence>
<organism evidence="7 8">
    <name type="scientific">Hymenobacter mellowenesis</name>
    <dbReference type="NCBI Taxonomy" id="3063995"/>
    <lineage>
        <taxon>Bacteria</taxon>
        <taxon>Pseudomonadati</taxon>
        <taxon>Bacteroidota</taxon>
        <taxon>Cytophagia</taxon>
        <taxon>Cytophagales</taxon>
        <taxon>Hymenobacteraceae</taxon>
        <taxon>Hymenobacter</taxon>
    </lineage>
</organism>
<name>A0ABT9AG04_9BACT</name>
<evidence type="ECO:0000256" key="4">
    <source>
        <dbReference type="ARBA" id="ARBA00022729"/>
    </source>
</evidence>
<keyword evidence="4" id="KW-0732">Signal</keyword>
<dbReference type="InterPro" id="IPR014491">
    <property type="entry name" value="Curli_production_prot_CsgC"/>
</dbReference>
<dbReference type="InterPro" id="IPR053722">
    <property type="entry name" value="Curli_assembly_CsgC/AgfC"/>
</dbReference>
<dbReference type="NCBIfam" id="NF041112">
    <property type="entry name" value="chap_CsgH_alph"/>
    <property type="match status" value="1"/>
</dbReference>
<evidence type="ECO:0000256" key="3">
    <source>
        <dbReference type="ARBA" id="ARBA00017442"/>
    </source>
</evidence>
<dbReference type="Pfam" id="PF10610">
    <property type="entry name" value="Tafi-CsgC"/>
    <property type="match status" value="1"/>
</dbReference>
<protein>
    <recommendedName>
        <fullName evidence="3">Curli assembly protein CsgC</fullName>
    </recommendedName>
</protein>
<dbReference type="Proteomes" id="UP001167796">
    <property type="component" value="Unassembled WGS sequence"/>
</dbReference>
<evidence type="ECO:0000313" key="8">
    <source>
        <dbReference type="Proteomes" id="UP001167796"/>
    </source>
</evidence>
<evidence type="ECO:0000256" key="1">
    <source>
        <dbReference type="ARBA" id="ARBA00004418"/>
    </source>
</evidence>
<reference evidence="7" key="1">
    <citation type="submission" date="2023-07" db="EMBL/GenBank/DDBJ databases">
        <authorList>
            <person name="Kim M.K."/>
        </authorList>
    </citation>
    <scope>NUCLEOTIDE SEQUENCE</scope>
    <source>
        <strain evidence="7">M29</strain>
    </source>
</reference>
<dbReference type="EMBL" id="JAUQSX010000008">
    <property type="protein sequence ID" value="MDO7847896.1"/>
    <property type="molecule type" value="Genomic_DNA"/>
</dbReference>